<dbReference type="Gene3D" id="3.40.50.300">
    <property type="entry name" value="P-loop containing nucleotide triphosphate hydrolases"/>
    <property type="match status" value="2"/>
</dbReference>
<comment type="caution">
    <text evidence="5">The sequence shown here is derived from an EMBL/GenBank/DDBJ whole genome shotgun (WGS) entry which is preliminary data.</text>
</comment>
<organism evidence="5 6">
    <name type="scientific">Candidatus Lumbricidiphila eiseniae</name>
    <dbReference type="NCBI Taxonomy" id="1969409"/>
    <lineage>
        <taxon>Bacteria</taxon>
        <taxon>Bacillati</taxon>
        <taxon>Actinomycetota</taxon>
        <taxon>Actinomycetes</taxon>
        <taxon>Micrococcales</taxon>
        <taxon>Microbacteriaceae</taxon>
        <taxon>Candidatus Lumbricidiphila</taxon>
    </lineage>
</organism>
<evidence type="ECO:0000313" key="5">
    <source>
        <dbReference type="EMBL" id="PDQ35576.1"/>
    </source>
</evidence>
<dbReference type="PANTHER" id="PTHR11638">
    <property type="entry name" value="ATP-DEPENDENT CLP PROTEASE"/>
    <property type="match status" value="1"/>
</dbReference>
<dbReference type="GO" id="GO:0005737">
    <property type="term" value="C:cytoplasm"/>
    <property type="evidence" value="ECO:0007669"/>
    <property type="project" value="TreeGrafter"/>
</dbReference>
<dbReference type="Pfam" id="PF00004">
    <property type="entry name" value="AAA"/>
    <property type="match status" value="1"/>
</dbReference>
<dbReference type="InterPro" id="IPR003593">
    <property type="entry name" value="AAA+_ATPase"/>
</dbReference>
<evidence type="ECO:0000259" key="4">
    <source>
        <dbReference type="SMART" id="SM00382"/>
    </source>
</evidence>
<dbReference type="PANTHER" id="PTHR11638:SF18">
    <property type="entry name" value="HEAT SHOCK PROTEIN 104"/>
    <property type="match status" value="1"/>
</dbReference>
<dbReference type="InterPro" id="IPR027417">
    <property type="entry name" value="P-loop_NTPase"/>
</dbReference>
<evidence type="ECO:0000256" key="1">
    <source>
        <dbReference type="ARBA" id="ARBA00022737"/>
    </source>
</evidence>
<dbReference type="GO" id="GO:0005524">
    <property type="term" value="F:ATP binding"/>
    <property type="evidence" value="ECO:0007669"/>
    <property type="project" value="UniProtKB-KW"/>
</dbReference>
<feature type="domain" description="AAA+ ATPase" evidence="4">
    <location>
        <begin position="315"/>
        <end position="487"/>
    </location>
</feature>
<keyword evidence="3" id="KW-0067">ATP-binding</keyword>
<dbReference type="Proteomes" id="UP000219994">
    <property type="component" value="Unassembled WGS sequence"/>
</dbReference>
<dbReference type="SMART" id="SM00382">
    <property type="entry name" value="AAA"/>
    <property type="match status" value="1"/>
</dbReference>
<dbReference type="PRINTS" id="PR00300">
    <property type="entry name" value="CLPPROTEASEA"/>
</dbReference>
<gene>
    <name evidence="5" type="ORF">B5766_05305</name>
</gene>
<name>A0A2A6FSI4_9MICO</name>
<accession>A0A2A6FSI4</accession>
<dbReference type="Pfam" id="PF17871">
    <property type="entry name" value="AAA_lid_9"/>
    <property type="match status" value="1"/>
</dbReference>
<evidence type="ECO:0000313" key="6">
    <source>
        <dbReference type="Proteomes" id="UP000219994"/>
    </source>
</evidence>
<reference evidence="6" key="1">
    <citation type="submission" date="2017-03" db="EMBL/GenBank/DDBJ databases">
        <authorList>
            <person name="Lund M.B."/>
        </authorList>
    </citation>
    <scope>NUCLEOTIDE SEQUENCE [LARGE SCALE GENOMIC DNA]</scope>
</reference>
<dbReference type="GO" id="GO:0034605">
    <property type="term" value="P:cellular response to heat"/>
    <property type="evidence" value="ECO:0007669"/>
    <property type="project" value="TreeGrafter"/>
</dbReference>
<dbReference type="CDD" id="cd19499">
    <property type="entry name" value="RecA-like_ClpB_Hsp104-like"/>
    <property type="match status" value="1"/>
</dbReference>
<dbReference type="SUPFAM" id="SSF52540">
    <property type="entry name" value="P-loop containing nucleoside triphosphate hydrolases"/>
    <property type="match status" value="2"/>
</dbReference>
<dbReference type="Pfam" id="PF07724">
    <property type="entry name" value="AAA_2"/>
    <property type="match status" value="1"/>
</dbReference>
<evidence type="ECO:0000256" key="3">
    <source>
        <dbReference type="ARBA" id="ARBA00022840"/>
    </source>
</evidence>
<dbReference type="EMBL" id="NAEP01000032">
    <property type="protein sequence ID" value="PDQ35576.1"/>
    <property type="molecule type" value="Genomic_DNA"/>
</dbReference>
<dbReference type="InterPro" id="IPR003959">
    <property type="entry name" value="ATPase_AAA_core"/>
</dbReference>
<dbReference type="InterPro" id="IPR001270">
    <property type="entry name" value="ClpA/B"/>
</dbReference>
<protein>
    <submittedName>
        <fullName evidence="5">AAA family ATPase</fullName>
    </submittedName>
</protein>
<keyword evidence="2" id="KW-0547">Nucleotide-binding</keyword>
<evidence type="ECO:0000256" key="2">
    <source>
        <dbReference type="ARBA" id="ARBA00022741"/>
    </source>
</evidence>
<proteinExistence type="predicted"/>
<dbReference type="InterPro" id="IPR050130">
    <property type="entry name" value="ClpA_ClpB"/>
</dbReference>
<dbReference type="GO" id="GO:0016887">
    <property type="term" value="F:ATP hydrolysis activity"/>
    <property type="evidence" value="ECO:0007669"/>
    <property type="project" value="InterPro"/>
</dbReference>
<dbReference type="InterPro" id="IPR041546">
    <property type="entry name" value="ClpA/ClpB_AAA_lid"/>
</dbReference>
<keyword evidence="1" id="KW-0677">Repeat</keyword>
<sequence>MAFTTTREVFRLPRKVSRLPKEIRATQQWLYITDITPAQSRPGKCIQIDNDEHMYLAGPGLIPTHNTALVQALAQVDSNRDYYELDLARMISGLASPDQMAALIKALFDEAEQYATEQRHELVLLIDEFHQIVQLSAAAVEALKPVLAASGARGLRVIAATTFDEFHQHVRPNQPLVERLQRINLTPPNRETTVQILRGMARTYEVEHEFYDDSMFETIYELTERYMPASVQPRKSILVFDSMVGWHRFTKRSIDMKLLAEVLQESAGVNVAFSVDAKSIKAQLDQKVLSQDFATRVVAKRLQLCVADLHDKSKPASSFLFTGSTGVGKTELVKQLARLLFGDDQRHLIRFDMSEYALDESVTLLRSELTQRVWSMGHSVLLFDEIEKAASTVTRVLLQVLDDGRLSDENGRQVSFLNCYIVLTTNAGAEIYKTIQQYSPDDDGSGTQMLKRMREIRRAISTTQGDNRFPPELLGRIDAIVPFQPLSLETRRKITKNKLRELMDEVHRKHRVQVVFDRRVLDYLVEDKADSDSDAGGARAALSLMADEVTAAIAAYVNEHPECLRIRVQVAGTLRSENKNLLESDAVVEVVPLG</sequence>
<dbReference type="AlphaFoldDB" id="A0A2A6FSI4"/>